<dbReference type="PROSITE" id="PS50011">
    <property type="entry name" value="PROTEIN_KINASE_DOM"/>
    <property type="match status" value="1"/>
</dbReference>
<evidence type="ECO:0000256" key="2">
    <source>
        <dbReference type="ARBA" id="ARBA00022679"/>
    </source>
</evidence>
<accession>A0A4V3WN96</accession>
<reference evidence="10 11" key="1">
    <citation type="journal article" date="2018" name="Proc. Natl. Acad. Sci. U.S.A.">
        <title>Draft genome sequence of Camellia sinensis var. sinensis provides insights into the evolution of the tea genome and tea quality.</title>
        <authorList>
            <person name="Wei C."/>
            <person name="Yang H."/>
            <person name="Wang S."/>
            <person name="Zhao J."/>
            <person name="Liu C."/>
            <person name="Gao L."/>
            <person name="Xia E."/>
            <person name="Lu Y."/>
            <person name="Tai Y."/>
            <person name="She G."/>
            <person name="Sun J."/>
            <person name="Cao H."/>
            <person name="Tong W."/>
            <person name="Gao Q."/>
            <person name="Li Y."/>
            <person name="Deng W."/>
            <person name="Jiang X."/>
            <person name="Wang W."/>
            <person name="Chen Q."/>
            <person name="Zhang S."/>
            <person name="Li H."/>
            <person name="Wu J."/>
            <person name="Wang P."/>
            <person name="Li P."/>
            <person name="Shi C."/>
            <person name="Zheng F."/>
            <person name="Jian J."/>
            <person name="Huang B."/>
            <person name="Shan D."/>
            <person name="Shi M."/>
            <person name="Fang C."/>
            <person name="Yue Y."/>
            <person name="Li F."/>
            <person name="Li D."/>
            <person name="Wei S."/>
            <person name="Han B."/>
            <person name="Jiang C."/>
            <person name="Yin Y."/>
            <person name="Xia T."/>
            <person name="Zhang Z."/>
            <person name="Bennetzen J.L."/>
            <person name="Zhao S."/>
            <person name="Wan X."/>
        </authorList>
    </citation>
    <scope>NUCLEOTIDE SEQUENCE [LARGE SCALE GENOMIC DNA]</scope>
    <source>
        <strain evidence="11">cv. Shuchazao</strain>
        <tissue evidence="10">Leaf</tissue>
    </source>
</reference>
<dbReference type="InterPro" id="IPR008271">
    <property type="entry name" value="Ser/Thr_kinase_AS"/>
</dbReference>
<feature type="domain" description="Protein kinase" evidence="9">
    <location>
        <begin position="76"/>
        <end position="366"/>
    </location>
</feature>
<dbReference type="Proteomes" id="UP000306102">
    <property type="component" value="Unassembled WGS sequence"/>
</dbReference>
<evidence type="ECO:0000256" key="5">
    <source>
        <dbReference type="ARBA" id="ARBA00022840"/>
    </source>
</evidence>
<dbReference type="GO" id="GO:0005524">
    <property type="term" value="F:ATP binding"/>
    <property type="evidence" value="ECO:0007669"/>
    <property type="project" value="UniProtKB-UniRule"/>
</dbReference>
<comment type="subcellular location">
    <subcellularLocation>
        <location evidence="1">Membrane</location>
        <topology evidence="1">Single-pass type I membrane protein</topology>
    </subcellularLocation>
</comment>
<evidence type="ECO:0000313" key="11">
    <source>
        <dbReference type="Proteomes" id="UP000306102"/>
    </source>
</evidence>
<dbReference type="GO" id="GO:0016020">
    <property type="term" value="C:membrane"/>
    <property type="evidence" value="ECO:0007669"/>
    <property type="project" value="UniProtKB-SubCell"/>
</dbReference>
<feature type="binding site" evidence="6">
    <location>
        <position position="104"/>
    </location>
    <ligand>
        <name>ATP</name>
        <dbReference type="ChEBI" id="CHEBI:30616"/>
    </ligand>
</feature>
<dbReference type="PANTHER" id="PTHR48006:SF47">
    <property type="entry name" value="PHYTOSULFOKINE RECEPTOR 2-LIKE"/>
    <property type="match status" value="1"/>
</dbReference>
<dbReference type="InterPro" id="IPR011009">
    <property type="entry name" value="Kinase-like_dom_sf"/>
</dbReference>
<dbReference type="SUPFAM" id="SSF56112">
    <property type="entry name" value="Protein kinase-like (PK-like)"/>
    <property type="match status" value="1"/>
</dbReference>
<dbReference type="InterPro" id="IPR051824">
    <property type="entry name" value="LRR_Rcpt-Like_S/T_Kinase"/>
</dbReference>
<dbReference type="PROSITE" id="PS00108">
    <property type="entry name" value="PROTEIN_KINASE_ST"/>
    <property type="match status" value="1"/>
</dbReference>
<dbReference type="Gene3D" id="3.30.200.20">
    <property type="entry name" value="Phosphorylase Kinase, domain 1"/>
    <property type="match status" value="1"/>
</dbReference>
<dbReference type="FunFam" id="3.30.200.20:FF:000745">
    <property type="entry name" value="Phytosulfokine receptor 2"/>
    <property type="match status" value="1"/>
</dbReference>
<dbReference type="InterPro" id="IPR017441">
    <property type="entry name" value="Protein_kinase_ATP_BS"/>
</dbReference>
<evidence type="ECO:0000256" key="1">
    <source>
        <dbReference type="ARBA" id="ARBA00004479"/>
    </source>
</evidence>
<dbReference type="PROSITE" id="PS00107">
    <property type="entry name" value="PROTEIN_KINASE_ATP"/>
    <property type="match status" value="1"/>
</dbReference>
<keyword evidence="4" id="KW-0418">Kinase</keyword>
<dbReference type="STRING" id="542762.A0A4V3WN96"/>
<keyword evidence="2" id="KW-0808">Transferase</keyword>
<dbReference type="GO" id="GO:0004674">
    <property type="term" value="F:protein serine/threonine kinase activity"/>
    <property type="evidence" value="ECO:0007669"/>
    <property type="project" value="UniProtKB-KW"/>
</dbReference>
<dbReference type="AlphaFoldDB" id="A0A4V3WN96"/>
<name>A0A4V3WN96_CAMSN</name>
<comment type="caution">
    <text evidence="10">The sequence shown here is derived from an EMBL/GenBank/DDBJ whole genome shotgun (WGS) entry which is preliminary data.</text>
</comment>
<evidence type="ECO:0000256" key="3">
    <source>
        <dbReference type="ARBA" id="ARBA00022741"/>
    </source>
</evidence>
<dbReference type="Gene3D" id="1.10.510.10">
    <property type="entry name" value="Transferase(Phosphotransferase) domain 1"/>
    <property type="match status" value="1"/>
</dbReference>
<evidence type="ECO:0000256" key="4">
    <source>
        <dbReference type="ARBA" id="ARBA00022777"/>
    </source>
</evidence>
<proteinExistence type="inferred from homology"/>
<evidence type="ECO:0000256" key="7">
    <source>
        <dbReference type="RuleBase" id="RU000304"/>
    </source>
</evidence>
<dbReference type="SMART" id="SM00220">
    <property type="entry name" value="S_TKc"/>
    <property type="match status" value="1"/>
</dbReference>
<dbReference type="Pfam" id="PF00069">
    <property type="entry name" value="Pkinase"/>
    <property type="match status" value="1"/>
</dbReference>
<keyword evidence="8" id="KW-1133">Transmembrane helix</keyword>
<keyword evidence="7" id="KW-0723">Serine/threonine-protein kinase</keyword>
<sequence length="366" mass="40658">MDHIALGILAAIASFFVATLLFTLMLVLCQRGKNRNQQTRTRPNSQLSIPIGESASFDPSLNWVSMPELIQATRNFSPDLIIGDGSFGLVYRCCLANRTVAVKKLSSDAFQGFREFRAEMETLGKLRHPNIVTILGYCATGWDRILIYEFIENGSLDQWLLDTSSSENDVSASLVPRLPLSWETRLKIIRGVADGLAYMHNLDTPIIHRDIKASNVLLDKEFEAHIADFGLARIIESSHSHVSTQVAGTMGYMPPEYLLGATTATTFGDVYSFGILMLEIATGMRPNLPFKAEEGDCQEVRLAEWARRMVEHNRQMKMLDANISRDGLGEAGVVEFFKIAMSCASDICKERPAMKEVVDLLNGIST</sequence>
<dbReference type="SMR" id="A0A4V3WN96"/>
<evidence type="ECO:0000256" key="8">
    <source>
        <dbReference type="SAM" id="Phobius"/>
    </source>
</evidence>
<keyword evidence="8" id="KW-0812">Transmembrane</keyword>
<keyword evidence="8" id="KW-0472">Membrane</keyword>
<dbReference type="EMBL" id="SDRB02007102">
    <property type="protein sequence ID" value="THG11697.1"/>
    <property type="molecule type" value="Genomic_DNA"/>
</dbReference>
<evidence type="ECO:0000259" key="9">
    <source>
        <dbReference type="PROSITE" id="PS50011"/>
    </source>
</evidence>
<gene>
    <name evidence="10" type="ORF">TEA_008660</name>
</gene>
<comment type="similarity">
    <text evidence="7">Belongs to the protein kinase superfamily.</text>
</comment>
<dbReference type="PANTHER" id="PTHR48006">
    <property type="entry name" value="LEUCINE-RICH REPEAT-CONTAINING PROTEIN DDB_G0281931-RELATED"/>
    <property type="match status" value="1"/>
</dbReference>
<keyword evidence="3 6" id="KW-0547">Nucleotide-binding</keyword>
<dbReference type="CDD" id="cd14066">
    <property type="entry name" value="STKc_IRAK"/>
    <property type="match status" value="1"/>
</dbReference>
<keyword evidence="5 6" id="KW-0067">ATP-binding</keyword>
<keyword evidence="11" id="KW-1185">Reference proteome</keyword>
<evidence type="ECO:0000313" key="10">
    <source>
        <dbReference type="EMBL" id="THG11697.1"/>
    </source>
</evidence>
<dbReference type="InterPro" id="IPR000719">
    <property type="entry name" value="Prot_kinase_dom"/>
</dbReference>
<organism evidence="10 11">
    <name type="scientific">Camellia sinensis var. sinensis</name>
    <name type="common">China tea</name>
    <dbReference type="NCBI Taxonomy" id="542762"/>
    <lineage>
        <taxon>Eukaryota</taxon>
        <taxon>Viridiplantae</taxon>
        <taxon>Streptophyta</taxon>
        <taxon>Embryophyta</taxon>
        <taxon>Tracheophyta</taxon>
        <taxon>Spermatophyta</taxon>
        <taxon>Magnoliopsida</taxon>
        <taxon>eudicotyledons</taxon>
        <taxon>Gunneridae</taxon>
        <taxon>Pentapetalae</taxon>
        <taxon>asterids</taxon>
        <taxon>Ericales</taxon>
        <taxon>Theaceae</taxon>
        <taxon>Camellia</taxon>
    </lineage>
</organism>
<protein>
    <recommendedName>
        <fullName evidence="9">Protein kinase domain-containing protein</fullName>
    </recommendedName>
</protein>
<dbReference type="FunFam" id="1.10.510.10:FF:001077">
    <property type="entry name" value="Phytosulfokine receptor 2"/>
    <property type="match status" value="1"/>
</dbReference>
<feature type="transmembrane region" description="Helical" evidence="8">
    <location>
        <begin position="6"/>
        <end position="28"/>
    </location>
</feature>
<evidence type="ECO:0000256" key="6">
    <source>
        <dbReference type="PROSITE-ProRule" id="PRU10141"/>
    </source>
</evidence>